<keyword evidence="11" id="KW-1185">Reference proteome</keyword>
<dbReference type="SUPFAM" id="SSF52374">
    <property type="entry name" value="Nucleotidylyl transferase"/>
    <property type="match status" value="1"/>
</dbReference>
<evidence type="ECO:0000256" key="6">
    <source>
        <dbReference type="ARBA" id="ARBA00022840"/>
    </source>
</evidence>
<evidence type="ECO:0000313" key="11">
    <source>
        <dbReference type="Proteomes" id="UP000077266"/>
    </source>
</evidence>
<evidence type="ECO:0000256" key="5">
    <source>
        <dbReference type="ARBA" id="ARBA00022741"/>
    </source>
</evidence>
<sequence length="205" mass="21754">RVLVFDSSFNPPTNAHAALARAPLNVAGGSADTTLLLLSVTNADKAPKPGDATPEQRLEMMQLMAQELGEDVAVAAIDAPTFVGKARALRSLGAAQLAFSLGADTLTRLVKPSYYGSEEAMHKALRAFFNDDSARVVCAHRDAEPVPNAAQEYIDAGSVALVNLGERAEGVSSSAVRAKIAQGDESWREMVSSSIVRYILQHGLY</sequence>
<dbReference type="InterPro" id="IPR014729">
    <property type="entry name" value="Rossmann-like_a/b/a_fold"/>
</dbReference>
<dbReference type="InParanoid" id="A0A165JEN4"/>
<dbReference type="GO" id="GO:0005737">
    <property type="term" value="C:cytoplasm"/>
    <property type="evidence" value="ECO:0007669"/>
    <property type="project" value="TreeGrafter"/>
</dbReference>
<evidence type="ECO:0000256" key="1">
    <source>
        <dbReference type="ARBA" id="ARBA00004790"/>
    </source>
</evidence>
<evidence type="ECO:0000256" key="3">
    <source>
        <dbReference type="ARBA" id="ARBA00022679"/>
    </source>
</evidence>
<dbReference type="CDD" id="cd02165">
    <property type="entry name" value="NMNAT"/>
    <property type="match status" value="1"/>
</dbReference>
<evidence type="ECO:0000256" key="2">
    <source>
        <dbReference type="ARBA" id="ARBA00022642"/>
    </source>
</evidence>
<dbReference type="AlphaFoldDB" id="A0A165JEN4"/>
<dbReference type="GO" id="GO:0009435">
    <property type="term" value="P:NAD+ biosynthetic process"/>
    <property type="evidence" value="ECO:0007669"/>
    <property type="project" value="UniProtKB-UniPathway"/>
</dbReference>
<dbReference type="Gene3D" id="3.40.50.620">
    <property type="entry name" value="HUPs"/>
    <property type="match status" value="1"/>
</dbReference>
<feature type="non-terminal residue" evidence="10">
    <location>
        <position position="205"/>
    </location>
</feature>
<accession>A0A165JEN4</accession>
<dbReference type="FunCoup" id="A0A165JEN4">
    <property type="interactions" value="269"/>
</dbReference>
<keyword evidence="7" id="KW-0520">NAD</keyword>
<dbReference type="PANTHER" id="PTHR31285:SF0">
    <property type="entry name" value="NICOTINAMIDE MONONUCLEOTIDE ADENYLYLTRANSFERASE"/>
    <property type="match status" value="1"/>
</dbReference>
<keyword evidence="5" id="KW-0547">Nucleotide-binding</keyword>
<dbReference type="GO" id="GO:0000309">
    <property type="term" value="F:nicotinamide-nucleotide adenylyltransferase activity"/>
    <property type="evidence" value="ECO:0007669"/>
    <property type="project" value="UniProtKB-EC"/>
</dbReference>
<protein>
    <submittedName>
        <fullName evidence="10">Nucleotidylyl transferase</fullName>
    </submittedName>
</protein>
<keyword evidence="6" id="KW-0067">ATP-binding</keyword>
<dbReference type="GO" id="GO:0005634">
    <property type="term" value="C:nucleus"/>
    <property type="evidence" value="ECO:0007669"/>
    <property type="project" value="TreeGrafter"/>
</dbReference>
<dbReference type="InterPro" id="IPR005248">
    <property type="entry name" value="NadD/NMNAT"/>
</dbReference>
<comment type="catalytic activity">
    <reaction evidence="8">
        <text>beta-nicotinamide D-ribonucleotide + ATP + H(+) = diphosphate + NAD(+)</text>
        <dbReference type="Rhea" id="RHEA:21360"/>
        <dbReference type="ChEBI" id="CHEBI:14649"/>
        <dbReference type="ChEBI" id="CHEBI:15378"/>
        <dbReference type="ChEBI" id="CHEBI:30616"/>
        <dbReference type="ChEBI" id="CHEBI:33019"/>
        <dbReference type="ChEBI" id="CHEBI:57540"/>
        <dbReference type="EC" id="2.7.7.1"/>
    </reaction>
</comment>
<keyword evidence="2" id="KW-0662">Pyridine nucleotide biosynthesis</keyword>
<dbReference type="STRING" id="1314781.A0A165JEN4"/>
<keyword evidence="4" id="KW-0548">Nucleotidyltransferase</keyword>
<feature type="non-terminal residue" evidence="10">
    <location>
        <position position="1"/>
    </location>
</feature>
<feature type="domain" description="Cytidyltransferase-like" evidence="9">
    <location>
        <begin position="5"/>
        <end position="178"/>
    </location>
</feature>
<dbReference type="InterPro" id="IPR004821">
    <property type="entry name" value="Cyt_trans-like"/>
</dbReference>
<evidence type="ECO:0000259" key="9">
    <source>
        <dbReference type="Pfam" id="PF01467"/>
    </source>
</evidence>
<reference evidence="10 11" key="1">
    <citation type="journal article" date="2016" name="Mol. Biol. Evol.">
        <title>Comparative Genomics of Early-Diverging Mushroom-Forming Fungi Provides Insights into the Origins of Lignocellulose Decay Capabilities.</title>
        <authorList>
            <person name="Nagy L.G."/>
            <person name="Riley R."/>
            <person name="Tritt A."/>
            <person name="Adam C."/>
            <person name="Daum C."/>
            <person name="Floudas D."/>
            <person name="Sun H."/>
            <person name="Yadav J.S."/>
            <person name="Pangilinan J."/>
            <person name="Larsson K.H."/>
            <person name="Matsuura K."/>
            <person name="Barry K."/>
            <person name="Labutti K."/>
            <person name="Kuo R."/>
            <person name="Ohm R.A."/>
            <person name="Bhattacharya S.S."/>
            <person name="Shirouzu T."/>
            <person name="Yoshinaga Y."/>
            <person name="Martin F.M."/>
            <person name="Grigoriev I.V."/>
            <person name="Hibbett D.S."/>
        </authorList>
    </citation>
    <scope>NUCLEOTIDE SEQUENCE [LARGE SCALE GENOMIC DNA]</scope>
    <source>
        <strain evidence="10 11">HHB12029</strain>
    </source>
</reference>
<organism evidence="10 11">
    <name type="scientific">Exidia glandulosa HHB12029</name>
    <dbReference type="NCBI Taxonomy" id="1314781"/>
    <lineage>
        <taxon>Eukaryota</taxon>
        <taxon>Fungi</taxon>
        <taxon>Dikarya</taxon>
        <taxon>Basidiomycota</taxon>
        <taxon>Agaricomycotina</taxon>
        <taxon>Agaricomycetes</taxon>
        <taxon>Auriculariales</taxon>
        <taxon>Exidiaceae</taxon>
        <taxon>Exidia</taxon>
    </lineage>
</organism>
<dbReference type="UniPathway" id="UPA00253">
    <property type="reaction ID" value="UER00600"/>
</dbReference>
<name>A0A165JEN4_EXIGL</name>
<evidence type="ECO:0000313" key="10">
    <source>
        <dbReference type="EMBL" id="KZV94736.1"/>
    </source>
</evidence>
<dbReference type="PANTHER" id="PTHR31285">
    <property type="entry name" value="NICOTINAMIDE MONONUCLEOTIDE ADENYLYLTRANSFERASE"/>
    <property type="match status" value="1"/>
</dbReference>
<dbReference type="Pfam" id="PF01467">
    <property type="entry name" value="CTP_transf_like"/>
    <property type="match status" value="1"/>
</dbReference>
<dbReference type="Proteomes" id="UP000077266">
    <property type="component" value="Unassembled WGS sequence"/>
</dbReference>
<evidence type="ECO:0000256" key="7">
    <source>
        <dbReference type="ARBA" id="ARBA00023027"/>
    </source>
</evidence>
<evidence type="ECO:0000256" key="8">
    <source>
        <dbReference type="ARBA" id="ARBA00049001"/>
    </source>
</evidence>
<proteinExistence type="predicted"/>
<dbReference type="EMBL" id="KV425968">
    <property type="protein sequence ID" value="KZV94736.1"/>
    <property type="molecule type" value="Genomic_DNA"/>
</dbReference>
<keyword evidence="3 10" id="KW-0808">Transferase</keyword>
<dbReference type="OrthoDB" id="5591297at2759"/>
<evidence type="ECO:0000256" key="4">
    <source>
        <dbReference type="ARBA" id="ARBA00022695"/>
    </source>
</evidence>
<dbReference type="GO" id="GO:0005524">
    <property type="term" value="F:ATP binding"/>
    <property type="evidence" value="ECO:0007669"/>
    <property type="project" value="UniProtKB-KW"/>
</dbReference>
<gene>
    <name evidence="10" type="ORF">EXIGLDRAFT_571285</name>
</gene>
<dbReference type="GO" id="GO:0016887">
    <property type="term" value="F:ATP hydrolysis activity"/>
    <property type="evidence" value="ECO:0007669"/>
    <property type="project" value="TreeGrafter"/>
</dbReference>
<comment type="pathway">
    <text evidence="1">Cofactor biosynthesis; NAD(+) biosynthesis.</text>
</comment>